<organism evidence="2 3">
    <name type="scientific">Clohesyomyces aquaticus</name>
    <dbReference type="NCBI Taxonomy" id="1231657"/>
    <lineage>
        <taxon>Eukaryota</taxon>
        <taxon>Fungi</taxon>
        <taxon>Dikarya</taxon>
        <taxon>Ascomycota</taxon>
        <taxon>Pezizomycotina</taxon>
        <taxon>Dothideomycetes</taxon>
        <taxon>Pleosporomycetidae</taxon>
        <taxon>Pleosporales</taxon>
        <taxon>Lindgomycetaceae</taxon>
        <taxon>Clohesyomyces</taxon>
    </lineage>
</organism>
<feature type="region of interest" description="Disordered" evidence="1">
    <location>
        <begin position="144"/>
        <end position="164"/>
    </location>
</feature>
<evidence type="ECO:0000313" key="2">
    <source>
        <dbReference type="EMBL" id="ORY16295.1"/>
    </source>
</evidence>
<sequence>MTVLSRVLHAVKARSRAVTAHGERGVCLPPASNWPWFAGGRARRPTGWVDRRQGCRGRGPTSTATTLRTQESSGRGLGLVLSDFCEFAASTARDSSACSSSPTLSLHSTVHSHVPPYLYFFFLASVHIFPPPFWSSAGSRPKLNNGLSRKQPKHSWSRAPGVAN</sequence>
<evidence type="ECO:0000256" key="1">
    <source>
        <dbReference type="SAM" id="MobiDB-lite"/>
    </source>
</evidence>
<gene>
    <name evidence="2" type="ORF">BCR34DRAFT_120641</name>
</gene>
<comment type="caution">
    <text evidence="2">The sequence shown here is derived from an EMBL/GenBank/DDBJ whole genome shotgun (WGS) entry which is preliminary data.</text>
</comment>
<proteinExistence type="predicted"/>
<dbReference type="EMBL" id="MCFA01000019">
    <property type="protein sequence ID" value="ORY16295.1"/>
    <property type="molecule type" value="Genomic_DNA"/>
</dbReference>
<dbReference type="AlphaFoldDB" id="A0A1Y2A2R6"/>
<reference evidence="2 3" key="1">
    <citation type="submission" date="2016-07" db="EMBL/GenBank/DDBJ databases">
        <title>Pervasive Adenine N6-methylation of Active Genes in Fungi.</title>
        <authorList>
            <consortium name="DOE Joint Genome Institute"/>
            <person name="Mondo S.J."/>
            <person name="Dannebaum R.O."/>
            <person name="Kuo R.C."/>
            <person name="Labutti K."/>
            <person name="Haridas S."/>
            <person name="Kuo A."/>
            <person name="Salamov A."/>
            <person name="Ahrendt S.R."/>
            <person name="Lipzen A."/>
            <person name="Sullivan W."/>
            <person name="Andreopoulos W.B."/>
            <person name="Clum A."/>
            <person name="Lindquist E."/>
            <person name="Daum C."/>
            <person name="Ramamoorthy G.K."/>
            <person name="Gryganskyi A."/>
            <person name="Culley D."/>
            <person name="Magnuson J.K."/>
            <person name="James T.Y."/>
            <person name="O'Malley M.A."/>
            <person name="Stajich J.E."/>
            <person name="Spatafora J.W."/>
            <person name="Visel A."/>
            <person name="Grigoriev I.V."/>
        </authorList>
    </citation>
    <scope>NUCLEOTIDE SEQUENCE [LARGE SCALE GENOMIC DNA]</scope>
    <source>
        <strain evidence="2 3">CBS 115471</strain>
    </source>
</reference>
<protein>
    <submittedName>
        <fullName evidence="2">Uncharacterized protein</fullName>
    </submittedName>
</protein>
<evidence type="ECO:0000313" key="3">
    <source>
        <dbReference type="Proteomes" id="UP000193144"/>
    </source>
</evidence>
<accession>A0A1Y2A2R6</accession>
<name>A0A1Y2A2R6_9PLEO</name>
<dbReference type="Proteomes" id="UP000193144">
    <property type="component" value="Unassembled WGS sequence"/>
</dbReference>
<keyword evidence="3" id="KW-1185">Reference proteome</keyword>